<dbReference type="OrthoDB" id="63113at2759"/>
<dbReference type="PaxDb" id="3880-AES67874"/>
<protein>
    <recommendedName>
        <fullName evidence="7">PRA1 family protein</fullName>
    </recommendedName>
</protein>
<keyword evidence="13" id="KW-1185">Reference proteome</keyword>
<feature type="transmembrane region" description="Helical" evidence="7">
    <location>
        <begin position="88"/>
        <end position="106"/>
    </location>
</feature>
<feature type="transmembrane region" description="Helical" evidence="7">
    <location>
        <begin position="64"/>
        <end position="82"/>
    </location>
</feature>
<dbReference type="AlphaFoldDB" id="B7FKD8"/>
<reference evidence="8" key="1">
    <citation type="submission" date="2008-12" db="EMBL/GenBank/DDBJ databases">
        <title>Medicago truncatula full length cdna cloning project.</title>
        <authorList>
            <person name="Moskal W."/>
            <person name="Chan A."/>
            <person name="Cheung F."/>
            <person name="Xiao Y."/>
            <person name="Town C.D."/>
        </authorList>
    </citation>
    <scope>NUCLEOTIDE SEQUENCE</scope>
</reference>
<keyword evidence="6 7" id="KW-0472">Membrane</keyword>
<dbReference type="Pfam" id="PF03208">
    <property type="entry name" value="PRA1"/>
    <property type="match status" value="1"/>
</dbReference>
<evidence type="ECO:0000313" key="12">
    <source>
        <dbReference type="EnsemblPlants" id="AES67874"/>
    </source>
</evidence>
<reference evidence="12" key="5">
    <citation type="submission" date="2015-04" db="UniProtKB">
        <authorList>
            <consortium name="EnsemblPlants"/>
        </authorList>
    </citation>
    <scope>IDENTIFICATION</scope>
    <source>
        <strain evidence="12">cv. Jemalong A17</strain>
    </source>
</reference>
<dbReference type="Proteomes" id="UP000002051">
    <property type="component" value="Chromosome 2"/>
</dbReference>
<gene>
    <name evidence="12" type="primary">11434756</name>
    <name evidence="9" type="ordered locus">MTR_2g100270</name>
    <name evidence="11" type="ORF">MtrunA17_Chr2g0330451</name>
</gene>
<evidence type="ECO:0000256" key="1">
    <source>
        <dbReference type="ARBA" id="ARBA00002501"/>
    </source>
</evidence>
<evidence type="ECO:0000313" key="8">
    <source>
        <dbReference type="EMBL" id="ACJ85222.1"/>
    </source>
</evidence>
<dbReference type="Gramene" id="rna12591">
    <property type="protein sequence ID" value="RHN76292.1"/>
    <property type="gene ID" value="gene12591"/>
</dbReference>
<dbReference type="OMA" id="RRPWKSM"/>
<dbReference type="GO" id="GO:0005783">
    <property type="term" value="C:endoplasmic reticulum"/>
    <property type="evidence" value="ECO:0000318"/>
    <property type="project" value="GO_Central"/>
</dbReference>
<evidence type="ECO:0000256" key="2">
    <source>
        <dbReference type="ARBA" id="ARBA00004127"/>
    </source>
</evidence>
<dbReference type="KEGG" id="mtr:11434756"/>
<dbReference type="PANTHER" id="PTHR19317:SF2">
    <property type="entry name" value="PRA1 FAMILY PROTEIN F2"/>
    <property type="match status" value="1"/>
</dbReference>
<dbReference type="EMBL" id="BT148427">
    <property type="protein sequence ID" value="AFK48221.1"/>
    <property type="molecule type" value="mRNA"/>
</dbReference>
<dbReference type="PANTHER" id="PTHR19317">
    <property type="entry name" value="PRENYLATED RAB ACCEPTOR 1-RELATED"/>
    <property type="match status" value="1"/>
</dbReference>
<organism evidence="8">
    <name type="scientific">Medicago truncatula</name>
    <name type="common">Barrel medic</name>
    <name type="synonym">Medicago tribuloides</name>
    <dbReference type="NCBI Taxonomy" id="3880"/>
    <lineage>
        <taxon>Eukaryota</taxon>
        <taxon>Viridiplantae</taxon>
        <taxon>Streptophyta</taxon>
        <taxon>Embryophyta</taxon>
        <taxon>Tracheophyta</taxon>
        <taxon>Spermatophyta</taxon>
        <taxon>Magnoliopsida</taxon>
        <taxon>eudicotyledons</taxon>
        <taxon>Gunneridae</taxon>
        <taxon>Pentapetalae</taxon>
        <taxon>rosids</taxon>
        <taxon>fabids</taxon>
        <taxon>Fabales</taxon>
        <taxon>Fabaceae</taxon>
        <taxon>Papilionoideae</taxon>
        <taxon>50 kb inversion clade</taxon>
        <taxon>NPAAA clade</taxon>
        <taxon>Hologalegina</taxon>
        <taxon>IRL clade</taxon>
        <taxon>Trifolieae</taxon>
        <taxon>Medicago</taxon>
    </lineage>
</organism>
<keyword evidence="7" id="KW-0813">Transport</keyword>
<feature type="transmembrane region" description="Helical" evidence="7">
    <location>
        <begin position="118"/>
        <end position="136"/>
    </location>
</feature>
<dbReference type="EMBL" id="CM001218">
    <property type="protein sequence ID" value="AES67874.1"/>
    <property type="molecule type" value="Genomic_DNA"/>
</dbReference>
<dbReference type="EMBL" id="BT052557">
    <property type="protein sequence ID" value="ACJ85222.1"/>
    <property type="molecule type" value="mRNA"/>
</dbReference>
<evidence type="ECO:0000256" key="4">
    <source>
        <dbReference type="ARBA" id="ARBA00022692"/>
    </source>
</evidence>
<feature type="transmembrane region" description="Helical" evidence="7">
    <location>
        <begin position="142"/>
        <end position="161"/>
    </location>
</feature>
<comment type="subcellular location">
    <subcellularLocation>
        <location evidence="2">Endomembrane system</location>
        <topology evidence="2">Multi-pass membrane protein</topology>
    </subcellularLocation>
    <subcellularLocation>
        <location evidence="7">Membrane</location>
        <topology evidence="7">Multi-pass membrane protein</topology>
    </subcellularLocation>
</comment>
<comment type="function">
    <text evidence="1 7">May be involved in both secretory and endocytic intracellular trafficking in the endosomal/prevacuolar compartments.</text>
</comment>
<dbReference type="HOGENOM" id="CLU_060198_2_1_1"/>
<evidence type="ECO:0000313" key="9">
    <source>
        <dbReference type="EMBL" id="AES67874.1"/>
    </source>
</evidence>
<dbReference type="eggNOG" id="KOG3142">
    <property type="taxonomic scope" value="Eukaryota"/>
</dbReference>
<dbReference type="Proteomes" id="UP000265566">
    <property type="component" value="Chromosome 2"/>
</dbReference>
<name>B7FKD8_MEDTR</name>
<evidence type="ECO:0000313" key="10">
    <source>
        <dbReference type="EMBL" id="AFK48221.1"/>
    </source>
</evidence>
<reference evidence="9 13" key="4">
    <citation type="journal article" date="2014" name="BMC Genomics">
        <title>An improved genome release (version Mt4.0) for the model legume Medicago truncatula.</title>
        <authorList>
            <person name="Tang H."/>
            <person name="Krishnakumar V."/>
            <person name="Bidwell S."/>
            <person name="Rosen B."/>
            <person name="Chan A."/>
            <person name="Zhou S."/>
            <person name="Gentzbittel L."/>
            <person name="Childs K.L."/>
            <person name="Yandell M."/>
            <person name="Gundlach H."/>
            <person name="Mayer K.F."/>
            <person name="Schwartz D.C."/>
            <person name="Town C.D."/>
        </authorList>
    </citation>
    <scope>GENOME REANNOTATION</scope>
    <source>
        <strain evidence="12 13">cv. Jemalong A17</strain>
    </source>
</reference>
<dbReference type="EMBL" id="PSQE01000002">
    <property type="protein sequence ID" value="RHN76292.1"/>
    <property type="molecule type" value="Genomic_DNA"/>
</dbReference>
<keyword evidence="4 7" id="KW-0812">Transmembrane</keyword>
<dbReference type="EnsemblPlants" id="AES67874">
    <property type="protein sequence ID" value="AES67874"/>
    <property type="gene ID" value="MTR_2g100270"/>
</dbReference>
<reference evidence="11" key="6">
    <citation type="journal article" date="2018" name="Nat. Plants">
        <title>Whole-genome landscape of Medicago truncatula symbiotic genes.</title>
        <authorList>
            <person name="Pecrix Y."/>
            <person name="Gamas P."/>
            <person name="Carrere S."/>
        </authorList>
    </citation>
    <scope>NUCLEOTIDE SEQUENCE</scope>
    <source>
        <tissue evidence="11">Leaves</tissue>
    </source>
</reference>
<evidence type="ECO:0000313" key="11">
    <source>
        <dbReference type="EMBL" id="RHN76292.1"/>
    </source>
</evidence>
<evidence type="ECO:0000256" key="3">
    <source>
        <dbReference type="ARBA" id="ARBA00006483"/>
    </source>
</evidence>
<evidence type="ECO:0000256" key="7">
    <source>
        <dbReference type="RuleBase" id="RU363107"/>
    </source>
</evidence>
<evidence type="ECO:0000313" key="13">
    <source>
        <dbReference type="Proteomes" id="UP000002051"/>
    </source>
</evidence>
<sequence length="185" mass="20641">MTNYGTIPTSSSPPATNLEFITRAKDRLKSGLGTRRPWKLLVNLRSFNLPSNFHDAISRIKTNISFFQMNYAIILLIILFLSLLWHPISLIVFVVLIAAWLFLYFLRDEPIVIFGRLISDRVILVLMLILTVGLLLLTGAILNILIAVAVGVVVILLHAAFRNTSDLFLDEEEGHSFSPPGAPVS</sequence>
<evidence type="ECO:0000256" key="5">
    <source>
        <dbReference type="ARBA" id="ARBA00022989"/>
    </source>
</evidence>
<dbReference type="InterPro" id="IPR004895">
    <property type="entry name" value="Prenylated_rab_accept_PRA1"/>
</dbReference>
<accession>B7FKD8</accession>
<comment type="similarity">
    <text evidence="3 7">Belongs to the PRA1 family.</text>
</comment>
<proteinExistence type="evidence at transcript level"/>
<dbReference type="GO" id="GO:0005794">
    <property type="term" value="C:Golgi apparatus"/>
    <property type="evidence" value="ECO:0000318"/>
    <property type="project" value="GO_Central"/>
</dbReference>
<dbReference type="GO" id="GO:0016020">
    <property type="term" value="C:membrane"/>
    <property type="evidence" value="ECO:0007669"/>
    <property type="project" value="UniProtKB-SubCell"/>
</dbReference>
<reference evidence="10" key="3">
    <citation type="submission" date="2012-05" db="EMBL/GenBank/DDBJ databases">
        <authorList>
            <person name="Krishnakumar V."/>
            <person name="Cheung F."/>
            <person name="Xiao Y."/>
            <person name="Chan A."/>
            <person name="Moskal W.A."/>
            <person name="Town C.D."/>
        </authorList>
    </citation>
    <scope>NUCLEOTIDE SEQUENCE</scope>
</reference>
<evidence type="ECO:0000256" key="6">
    <source>
        <dbReference type="ARBA" id="ARBA00023136"/>
    </source>
</evidence>
<keyword evidence="5 7" id="KW-1133">Transmembrane helix</keyword>
<dbReference type="GO" id="GO:0016192">
    <property type="term" value="P:vesicle-mediated transport"/>
    <property type="evidence" value="ECO:0000318"/>
    <property type="project" value="GO_Central"/>
</dbReference>
<reference evidence="9 13" key="2">
    <citation type="journal article" date="2011" name="Nature">
        <title>The Medicago genome provides insight into the evolution of rhizobial symbioses.</title>
        <authorList>
            <person name="Young N.D."/>
            <person name="Debelle F."/>
            <person name="Oldroyd G.E."/>
            <person name="Geurts R."/>
            <person name="Cannon S.B."/>
            <person name="Udvardi M.K."/>
            <person name="Benedito V.A."/>
            <person name="Mayer K.F."/>
            <person name="Gouzy J."/>
            <person name="Schoof H."/>
            <person name="Van de Peer Y."/>
            <person name="Proost S."/>
            <person name="Cook D.R."/>
            <person name="Meyers B.C."/>
            <person name="Spannagl M."/>
            <person name="Cheung F."/>
            <person name="De Mita S."/>
            <person name="Krishnakumar V."/>
            <person name="Gundlach H."/>
            <person name="Zhou S."/>
            <person name="Mudge J."/>
            <person name="Bharti A.K."/>
            <person name="Murray J.D."/>
            <person name="Naoumkina M.A."/>
            <person name="Rosen B."/>
            <person name="Silverstein K.A."/>
            <person name="Tang H."/>
            <person name="Rombauts S."/>
            <person name="Zhao P.X."/>
            <person name="Zhou P."/>
            <person name="Barbe V."/>
            <person name="Bardou P."/>
            <person name="Bechner M."/>
            <person name="Bellec A."/>
            <person name="Berger A."/>
            <person name="Berges H."/>
            <person name="Bidwell S."/>
            <person name="Bisseling T."/>
            <person name="Choisne N."/>
            <person name="Couloux A."/>
            <person name="Denny R."/>
            <person name="Deshpande S."/>
            <person name="Dai X."/>
            <person name="Doyle J.J."/>
            <person name="Dudez A.M."/>
            <person name="Farmer A.D."/>
            <person name="Fouteau S."/>
            <person name="Franken C."/>
            <person name="Gibelin C."/>
            <person name="Gish J."/>
            <person name="Goldstein S."/>
            <person name="Gonzalez A.J."/>
            <person name="Green P.J."/>
            <person name="Hallab A."/>
            <person name="Hartog M."/>
            <person name="Hua A."/>
            <person name="Humphray S.J."/>
            <person name="Jeong D.H."/>
            <person name="Jing Y."/>
            <person name="Jocker A."/>
            <person name="Kenton S.M."/>
            <person name="Kim D.J."/>
            <person name="Klee K."/>
            <person name="Lai H."/>
            <person name="Lang C."/>
            <person name="Lin S."/>
            <person name="Macmil S.L."/>
            <person name="Magdelenat G."/>
            <person name="Matthews L."/>
            <person name="McCorrison J."/>
            <person name="Monaghan E.L."/>
            <person name="Mun J.H."/>
            <person name="Najar F.Z."/>
            <person name="Nicholson C."/>
            <person name="Noirot C."/>
            <person name="O'Bleness M."/>
            <person name="Paule C.R."/>
            <person name="Poulain J."/>
            <person name="Prion F."/>
            <person name="Qin B."/>
            <person name="Qu C."/>
            <person name="Retzel E.F."/>
            <person name="Riddle C."/>
            <person name="Sallet E."/>
            <person name="Samain S."/>
            <person name="Samson N."/>
            <person name="Sanders I."/>
            <person name="Saurat O."/>
            <person name="Scarpelli C."/>
            <person name="Schiex T."/>
            <person name="Segurens B."/>
            <person name="Severin A.J."/>
            <person name="Sherrier D.J."/>
            <person name="Shi R."/>
            <person name="Sims S."/>
            <person name="Singer S.R."/>
            <person name="Sinharoy S."/>
            <person name="Sterck L."/>
            <person name="Viollet A."/>
            <person name="Wang B.B."/>
            <person name="Wang K."/>
            <person name="Wang M."/>
            <person name="Wang X."/>
            <person name="Warfsmann J."/>
            <person name="Weissenbach J."/>
            <person name="White D.D."/>
            <person name="White J.D."/>
            <person name="Wiley G.B."/>
            <person name="Wincker P."/>
            <person name="Xing Y."/>
            <person name="Yang L."/>
            <person name="Yao Z."/>
            <person name="Ying F."/>
            <person name="Zhai J."/>
            <person name="Zhou L."/>
            <person name="Zuber A."/>
            <person name="Denarie J."/>
            <person name="Dixon R.A."/>
            <person name="May G.D."/>
            <person name="Schwartz D.C."/>
            <person name="Rogers J."/>
            <person name="Quetier F."/>
            <person name="Town C.D."/>
            <person name="Roe B.A."/>
        </authorList>
    </citation>
    <scope>NUCLEOTIDE SEQUENCE [LARGE SCALE GENOMIC DNA]</scope>
    <source>
        <strain evidence="9">A17</strain>
        <strain evidence="12 13">cv. Jemalong A17</strain>
    </source>
</reference>